<feature type="region of interest" description="Disordered" evidence="1">
    <location>
        <begin position="44"/>
        <end position="99"/>
    </location>
</feature>
<keyword evidence="3" id="KW-1185">Reference proteome</keyword>
<evidence type="ECO:0000313" key="2">
    <source>
        <dbReference type="EMBL" id="KAJ1099458.1"/>
    </source>
</evidence>
<feature type="compositionally biased region" description="Polar residues" evidence="1">
    <location>
        <begin position="288"/>
        <end position="299"/>
    </location>
</feature>
<feature type="compositionally biased region" description="Basic and acidic residues" evidence="1">
    <location>
        <begin position="305"/>
        <end position="321"/>
    </location>
</feature>
<evidence type="ECO:0000313" key="3">
    <source>
        <dbReference type="Proteomes" id="UP001066276"/>
    </source>
</evidence>
<feature type="region of interest" description="Disordered" evidence="1">
    <location>
        <begin position="207"/>
        <end position="326"/>
    </location>
</feature>
<feature type="compositionally biased region" description="Gly residues" evidence="1">
    <location>
        <begin position="122"/>
        <end position="139"/>
    </location>
</feature>
<feature type="region of interest" description="Disordered" evidence="1">
    <location>
        <begin position="122"/>
        <end position="172"/>
    </location>
</feature>
<accession>A0AAV7M852</accession>
<feature type="compositionally biased region" description="Low complexity" evidence="1">
    <location>
        <begin position="44"/>
        <end position="54"/>
    </location>
</feature>
<evidence type="ECO:0000256" key="1">
    <source>
        <dbReference type="SAM" id="MobiDB-lite"/>
    </source>
</evidence>
<reference evidence="2" key="1">
    <citation type="journal article" date="2022" name="bioRxiv">
        <title>Sequencing and chromosome-scale assembly of the giantPleurodeles waltlgenome.</title>
        <authorList>
            <person name="Brown T."/>
            <person name="Elewa A."/>
            <person name="Iarovenko S."/>
            <person name="Subramanian E."/>
            <person name="Araus A.J."/>
            <person name="Petzold A."/>
            <person name="Susuki M."/>
            <person name="Suzuki K.-i.T."/>
            <person name="Hayashi T."/>
            <person name="Toyoda A."/>
            <person name="Oliveira C."/>
            <person name="Osipova E."/>
            <person name="Leigh N.D."/>
            <person name="Simon A."/>
            <person name="Yun M.H."/>
        </authorList>
    </citation>
    <scope>NUCLEOTIDE SEQUENCE</scope>
    <source>
        <strain evidence="2">20211129_DDA</strain>
        <tissue evidence="2">Liver</tissue>
    </source>
</reference>
<gene>
    <name evidence="2" type="ORF">NDU88_004559</name>
</gene>
<feature type="compositionally biased region" description="Acidic residues" evidence="1">
    <location>
        <begin position="261"/>
        <end position="270"/>
    </location>
</feature>
<protein>
    <submittedName>
        <fullName evidence="2">Uncharacterized protein</fullName>
    </submittedName>
</protein>
<name>A0AAV7M852_PLEWA</name>
<dbReference type="AlphaFoldDB" id="A0AAV7M852"/>
<sequence length="343" mass="36460">MEQDPKILEAVALLRQVGRLDLLVEGALAPERPARRASAGVAAAVAACSPPRSSGGRKPLAERDPKVPVSKKWPTMLQWSSEEEGGSSPGGRWYEDGAPEDSSLGAYCKAGREASQEWGVLGLGVGSGEEGSGGEGGPGDYSQWAIGSAPGTPDLIWQGPLDYEDDDPGEQDAARVRWEEEKAGPWVASRMASPGWSRRCLGAADAYDGRSGGEGWAPPVAAARGERRPGSSRRRTTDRGKYSGCERCGDSGVSAVGREEGSDESLEEGELINSGSEDEWWKRGGRGTSNPVHQSLQVQRSGTRQGERRRERRGGEARTVQERPPGGRIVAAVTGFCPSMFAK</sequence>
<organism evidence="2 3">
    <name type="scientific">Pleurodeles waltl</name>
    <name type="common">Iberian ribbed newt</name>
    <dbReference type="NCBI Taxonomy" id="8319"/>
    <lineage>
        <taxon>Eukaryota</taxon>
        <taxon>Metazoa</taxon>
        <taxon>Chordata</taxon>
        <taxon>Craniata</taxon>
        <taxon>Vertebrata</taxon>
        <taxon>Euteleostomi</taxon>
        <taxon>Amphibia</taxon>
        <taxon>Batrachia</taxon>
        <taxon>Caudata</taxon>
        <taxon>Salamandroidea</taxon>
        <taxon>Salamandridae</taxon>
        <taxon>Pleurodelinae</taxon>
        <taxon>Pleurodeles</taxon>
    </lineage>
</organism>
<comment type="caution">
    <text evidence="2">The sequence shown here is derived from an EMBL/GenBank/DDBJ whole genome shotgun (WGS) entry which is preliminary data.</text>
</comment>
<feature type="compositionally biased region" description="Basic and acidic residues" evidence="1">
    <location>
        <begin position="224"/>
        <end position="241"/>
    </location>
</feature>
<proteinExistence type="predicted"/>
<dbReference type="EMBL" id="JANPWB010000014">
    <property type="protein sequence ID" value="KAJ1099458.1"/>
    <property type="molecule type" value="Genomic_DNA"/>
</dbReference>
<dbReference type="Proteomes" id="UP001066276">
    <property type="component" value="Chromosome 10"/>
</dbReference>